<dbReference type="InterPro" id="IPR011009">
    <property type="entry name" value="Kinase-like_dom_sf"/>
</dbReference>
<keyword evidence="10 17" id="KW-0547">Nucleotide-binding</keyword>
<comment type="subcellular location">
    <subcellularLocation>
        <location evidence="1">Cell membrane</location>
        <topology evidence="1">Single-pass type I membrane protein</topology>
    </subcellularLocation>
</comment>
<organism evidence="20">
    <name type="scientific">Eucalyptus grandis</name>
    <name type="common">Flooded gum</name>
    <dbReference type="NCBI Taxonomy" id="71139"/>
    <lineage>
        <taxon>Eukaryota</taxon>
        <taxon>Viridiplantae</taxon>
        <taxon>Streptophyta</taxon>
        <taxon>Embryophyta</taxon>
        <taxon>Tracheophyta</taxon>
        <taxon>Spermatophyta</taxon>
        <taxon>Magnoliopsida</taxon>
        <taxon>eudicotyledons</taxon>
        <taxon>Gunneridae</taxon>
        <taxon>Pentapetalae</taxon>
        <taxon>rosids</taxon>
        <taxon>malvids</taxon>
        <taxon>Myrtales</taxon>
        <taxon>Myrtaceae</taxon>
        <taxon>Myrtoideae</taxon>
        <taxon>Eucalypteae</taxon>
        <taxon>Eucalyptus</taxon>
    </lineage>
</organism>
<dbReference type="Gene3D" id="1.10.510.10">
    <property type="entry name" value="Transferase(Phosphotransferase) domain 1"/>
    <property type="match status" value="1"/>
</dbReference>
<dbReference type="InterPro" id="IPR000719">
    <property type="entry name" value="Prot_kinase_dom"/>
</dbReference>
<dbReference type="Gene3D" id="3.30.200.20">
    <property type="entry name" value="Phosphorylase Kinase, domain 1"/>
    <property type="match status" value="1"/>
</dbReference>
<keyword evidence="8" id="KW-0732">Signal</keyword>
<evidence type="ECO:0000259" key="19">
    <source>
        <dbReference type="PROSITE" id="PS50011"/>
    </source>
</evidence>
<evidence type="ECO:0000256" key="17">
    <source>
        <dbReference type="PROSITE-ProRule" id="PRU10141"/>
    </source>
</evidence>
<evidence type="ECO:0000256" key="12">
    <source>
        <dbReference type="ARBA" id="ARBA00022840"/>
    </source>
</evidence>
<dbReference type="GO" id="GO:0005524">
    <property type="term" value="F:ATP binding"/>
    <property type="evidence" value="ECO:0007669"/>
    <property type="project" value="UniProtKB-UniRule"/>
</dbReference>
<dbReference type="SUPFAM" id="SSF56112">
    <property type="entry name" value="Protein kinase-like (PK-like)"/>
    <property type="match status" value="1"/>
</dbReference>
<keyword evidence="9" id="KW-0430">Lectin</keyword>
<evidence type="ECO:0000256" key="9">
    <source>
        <dbReference type="ARBA" id="ARBA00022734"/>
    </source>
</evidence>
<evidence type="ECO:0000256" key="13">
    <source>
        <dbReference type="ARBA" id="ARBA00022989"/>
    </source>
</evidence>
<proteinExistence type="inferred from homology"/>
<evidence type="ECO:0000256" key="4">
    <source>
        <dbReference type="ARBA" id="ARBA00022475"/>
    </source>
</evidence>
<dbReference type="InterPro" id="IPR017441">
    <property type="entry name" value="Protein_kinase_ATP_BS"/>
</dbReference>
<dbReference type="PANTHER" id="PTHR27007">
    <property type="match status" value="1"/>
</dbReference>
<feature type="domain" description="Protein kinase" evidence="19">
    <location>
        <begin position="7"/>
        <end position="292"/>
    </location>
</feature>
<evidence type="ECO:0000256" key="16">
    <source>
        <dbReference type="ARBA" id="ARBA00023180"/>
    </source>
</evidence>
<keyword evidence="6" id="KW-0808">Transferase</keyword>
<dbReference type="Pfam" id="PF00069">
    <property type="entry name" value="Pkinase"/>
    <property type="match status" value="1"/>
</dbReference>
<dbReference type="FunFam" id="1.10.510.10:FF:000240">
    <property type="entry name" value="Lectin-domain containing receptor kinase A4.3"/>
    <property type="match status" value="1"/>
</dbReference>
<evidence type="ECO:0000256" key="1">
    <source>
        <dbReference type="ARBA" id="ARBA00004251"/>
    </source>
</evidence>
<evidence type="ECO:0000256" key="10">
    <source>
        <dbReference type="ARBA" id="ARBA00022741"/>
    </source>
</evidence>
<dbReference type="FunFam" id="3.30.200.20:FF:000039">
    <property type="entry name" value="receptor-like protein kinase FERONIA"/>
    <property type="match status" value="1"/>
</dbReference>
<keyword evidence="14" id="KW-0472">Membrane</keyword>
<gene>
    <name evidence="20" type="ORF">EUGRSUZ_E00615</name>
</gene>
<protein>
    <recommendedName>
        <fullName evidence="19">Protein kinase domain-containing protein</fullName>
    </recommendedName>
</protein>
<evidence type="ECO:0000256" key="7">
    <source>
        <dbReference type="ARBA" id="ARBA00022692"/>
    </source>
</evidence>
<dbReference type="EMBL" id="KK198757">
    <property type="protein sequence ID" value="KCW72164.1"/>
    <property type="molecule type" value="Genomic_DNA"/>
</dbReference>
<evidence type="ECO:0000256" key="2">
    <source>
        <dbReference type="ARBA" id="ARBA00008536"/>
    </source>
</evidence>
<dbReference type="GO" id="GO:0004674">
    <property type="term" value="F:protein serine/threonine kinase activity"/>
    <property type="evidence" value="ECO:0007669"/>
    <property type="project" value="UniProtKB-KW"/>
</dbReference>
<evidence type="ECO:0000256" key="5">
    <source>
        <dbReference type="ARBA" id="ARBA00022527"/>
    </source>
</evidence>
<accession>A0A059C1P8</accession>
<reference evidence="20" key="1">
    <citation type="submission" date="2013-07" db="EMBL/GenBank/DDBJ databases">
        <title>The genome of Eucalyptus grandis.</title>
        <authorList>
            <person name="Schmutz J."/>
            <person name="Hayes R."/>
            <person name="Myburg A."/>
            <person name="Tuskan G."/>
            <person name="Grattapaglia D."/>
            <person name="Rokhsar D.S."/>
        </authorList>
    </citation>
    <scope>NUCLEOTIDE SEQUENCE</scope>
    <source>
        <tissue evidence="20">Leaf extractions</tissue>
    </source>
</reference>
<feature type="binding site" evidence="17">
    <location>
        <position position="36"/>
    </location>
    <ligand>
        <name>ATP</name>
        <dbReference type="ChEBI" id="CHEBI:30616"/>
    </ligand>
</feature>
<evidence type="ECO:0000256" key="14">
    <source>
        <dbReference type="ARBA" id="ARBA00023136"/>
    </source>
</evidence>
<comment type="similarity">
    <text evidence="3">In the C-terminal section; belongs to the protein kinase superfamily. Ser/Thr protein kinase family.</text>
</comment>
<dbReference type="AlphaFoldDB" id="A0A059C1P8"/>
<dbReference type="GO" id="GO:0002229">
    <property type="term" value="P:defense response to oomycetes"/>
    <property type="evidence" value="ECO:0007669"/>
    <property type="project" value="UniProtKB-ARBA"/>
</dbReference>
<dbReference type="InterPro" id="IPR050528">
    <property type="entry name" value="L-type_Lectin-RKs"/>
</dbReference>
<dbReference type="PROSITE" id="PS00108">
    <property type="entry name" value="PROTEIN_KINASE_ST"/>
    <property type="match status" value="1"/>
</dbReference>
<dbReference type="CDD" id="cd14066">
    <property type="entry name" value="STKc_IRAK"/>
    <property type="match status" value="1"/>
</dbReference>
<keyword evidence="11" id="KW-0418">Kinase</keyword>
<keyword evidence="15" id="KW-0675">Receptor</keyword>
<dbReference type="PROSITE" id="PS00107">
    <property type="entry name" value="PROTEIN_KINASE_ATP"/>
    <property type="match status" value="1"/>
</dbReference>
<evidence type="ECO:0000256" key="18">
    <source>
        <dbReference type="RuleBase" id="RU000304"/>
    </source>
</evidence>
<keyword evidence="12 17" id="KW-0067">ATP-binding</keyword>
<keyword evidence="16" id="KW-0325">Glycoprotein</keyword>
<name>A0A059C1P8_EUCGR</name>
<dbReference type="SMART" id="SM00220">
    <property type="entry name" value="S_TKc"/>
    <property type="match status" value="1"/>
</dbReference>
<evidence type="ECO:0000256" key="15">
    <source>
        <dbReference type="ARBA" id="ARBA00023170"/>
    </source>
</evidence>
<keyword evidence="7" id="KW-0812">Transmembrane</keyword>
<comment type="similarity">
    <text evidence="2">In the N-terminal section; belongs to the leguminous lectin family.</text>
</comment>
<keyword evidence="5 18" id="KW-0723">Serine/threonine-protein kinase</keyword>
<dbReference type="Gramene" id="KCW72164">
    <property type="protein sequence ID" value="KCW72164"/>
    <property type="gene ID" value="EUGRSUZ_E00615"/>
</dbReference>
<keyword evidence="4" id="KW-1003">Cell membrane</keyword>
<evidence type="ECO:0000256" key="6">
    <source>
        <dbReference type="ARBA" id="ARBA00022679"/>
    </source>
</evidence>
<comment type="similarity">
    <text evidence="18">Belongs to the protein kinase superfamily.</text>
</comment>
<evidence type="ECO:0000313" key="20">
    <source>
        <dbReference type="EMBL" id="KCW72164.1"/>
    </source>
</evidence>
<dbReference type="PROSITE" id="PS50011">
    <property type="entry name" value="PROTEIN_KINASE_DOM"/>
    <property type="match status" value="1"/>
</dbReference>
<dbReference type="OMA" id="HEEREQC"/>
<evidence type="ECO:0000256" key="11">
    <source>
        <dbReference type="ARBA" id="ARBA00022777"/>
    </source>
</evidence>
<dbReference type="GO" id="GO:0005886">
    <property type="term" value="C:plasma membrane"/>
    <property type="evidence" value="ECO:0007669"/>
    <property type="project" value="UniProtKB-SubCell"/>
</dbReference>
<evidence type="ECO:0000256" key="8">
    <source>
        <dbReference type="ARBA" id="ARBA00022729"/>
    </source>
</evidence>
<dbReference type="InterPro" id="IPR008271">
    <property type="entry name" value="Ser/Thr_kinase_AS"/>
</dbReference>
<keyword evidence="13" id="KW-1133">Transmembrane helix</keyword>
<dbReference type="GO" id="GO:0030246">
    <property type="term" value="F:carbohydrate binding"/>
    <property type="evidence" value="ECO:0007669"/>
    <property type="project" value="UniProtKB-KW"/>
</dbReference>
<sequence length="301" mass="34271">MIATNSFANDRILGRGGFGIVYKGHVGDASTPVAIKMMNPNSHQGIKEYMSEVKSLSQLRHKNLVQLEGYCHEANRFALVYEFIGGGSLEDHLFKPEKFLEWGKRYEIARGLASALHYLHEEYHDHECVIHRDIKSSNIMLTEKFVAKLGDFGLARLVDHARGQKTTEKMGTLGYAAPEYHRTGKASKQSDIYSFGVVLLEIVCGRRAVFSLHGDLQNLVEWVWKHYGRWSWSWRRNFLLVVDERLRKDFVKKQAEALLIVGLWCTQPDAGSRPSTEEAMAVLNLKAKHPKLPSKMPSFNI</sequence>
<evidence type="ECO:0000256" key="3">
    <source>
        <dbReference type="ARBA" id="ARBA00010217"/>
    </source>
</evidence>